<evidence type="ECO:0000313" key="1">
    <source>
        <dbReference type="EMBL" id="EJX07925.1"/>
    </source>
</evidence>
<accession>J9H2X4</accession>
<dbReference type="AlphaFoldDB" id="J9H2X4"/>
<comment type="caution">
    <text evidence="1">The sequence shown here is derived from an EMBL/GenBank/DDBJ whole genome shotgun (WGS) entry which is preliminary data.</text>
</comment>
<name>J9H2X4_9ZZZZ</name>
<reference evidence="1" key="1">
    <citation type="journal article" date="2012" name="PLoS ONE">
        <title>Gene sets for utilization of primary and secondary nutrition supplies in the distal gut of endangered iberian lynx.</title>
        <authorList>
            <person name="Alcaide M."/>
            <person name="Messina E."/>
            <person name="Richter M."/>
            <person name="Bargiela R."/>
            <person name="Peplies J."/>
            <person name="Huws S.A."/>
            <person name="Newbold C.J."/>
            <person name="Golyshin P.N."/>
            <person name="Simon M.A."/>
            <person name="Lopez G."/>
            <person name="Yakimov M.M."/>
            <person name="Ferrer M."/>
        </authorList>
    </citation>
    <scope>NUCLEOTIDE SEQUENCE</scope>
</reference>
<proteinExistence type="predicted"/>
<gene>
    <name evidence="1" type="ORF">EVA_03966</name>
</gene>
<organism evidence="1">
    <name type="scientific">gut metagenome</name>
    <dbReference type="NCBI Taxonomy" id="749906"/>
    <lineage>
        <taxon>unclassified sequences</taxon>
        <taxon>metagenomes</taxon>
        <taxon>organismal metagenomes</taxon>
    </lineage>
</organism>
<protein>
    <submittedName>
        <fullName evidence="1">Uncharacterized protein</fullName>
    </submittedName>
</protein>
<dbReference type="EMBL" id="AMCI01000758">
    <property type="protein sequence ID" value="EJX07925.1"/>
    <property type="molecule type" value="Genomic_DNA"/>
</dbReference>
<sequence>MSVSELMSALELMSAPGPKCCWKQGFCLQYRLLLQQKTAILLIAVRIIAIASSRLTQRFSFFINILLVFDAVSRYGCFGFRRCLILGVDKILEHLGPILLFFSFVDQNVAFHFAISNGNHAVCAKSQFPFMGNHNKCDLVLLCNI</sequence>